<dbReference type="Gene3D" id="1.25.40.10">
    <property type="entry name" value="Tetratricopeptide repeat domain"/>
    <property type="match status" value="2"/>
</dbReference>
<evidence type="ECO:0000313" key="5">
    <source>
        <dbReference type="Proteomes" id="UP000827721"/>
    </source>
</evidence>
<feature type="repeat" description="PPR" evidence="3">
    <location>
        <begin position="106"/>
        <end position="140"/>
    </location>
</feature>
<protein>
    <recommendedName>
        <fullName evidence="6">Pentatricopeptide repeat-containing protein</fullName>
    </recommendedName>
</protein>
<sequence>MSLLRKLPIRFLNPQSAIRVRFFTAQNAETNAFPDVPTSTYYDDLVNAAGRDGDLETVRQLLNKRIADGCFNTNNTFKFVTSTETSLSILDDLVETLSRLDKGLPRKHAFDTLIARLCKIKKTDESMRLVVAMARRGYGPNTVSFHPILSALAHGNRMEEAWRVMELMRELKVSPDLTAYNFLLTAHCFKGDLTAASEVLKKIEEARLGFDARTYDALVLGVCRAGKVEGALVLVRRMAEDGQSPLYSTYAHVIGALLGSGYYAQAVKFVMVCANRDQNLDTESFGSLASRFISLRRYDEAKFVLEEMNKRGLKIQILLELRSFSLEESYGSNAAVDGVSQPCLRLVGQRVHGVLAVLRGDLREDLADVAGPENLVDRGELLGLVGAEVRGENAVGNAFPLQELAGCAGGAGAWLVVSSHGSVQFSLIWFSNSINVHVHYK</sequence>
<feature type="repeat" description="PPR" evidence="3">
    <location>
        <begin position="281"/>
        <end position="315"/>
    </location>
</feature>
<dbReference type="NCBIfam" id="TIGR00756">
    <property type="entry name" value="PPR"/>
    <property type="match status" value="1"/>
</dbReference>
<gene>
    <name evidence="4" type="ORF">JRO89_XS14G0105000</name>
</gene>
<keyword evidence="2" id="KW-0677">Repeat</keyword>
<keyword evidence="5" id="KW-1185">Reference proteome</keyword>
<dbReference type="Pfam" id="PF01535">
    <property type="entry name" value="PPR"/>
    <property type="match status" value="2"/>
</dbReference>
<accession>A0ABQ8H4U2</accession>
<dbReference type="EMBL" id="JAFEMO010000014">
    <property type="protein sequence ID" value="KAH7548341.1"/>
    <property type="molecule type" value="Genomic_DNA"/>
</dbReference>
<organism evidence="4 5">
    <name type="scientific">Xanthoceras sorbifolium</name>
    <dbReference type="NCBI Taxonomy" id="99658"/>
    <lineage>
        <taxon>Eukaryota</taxon>
        <taxon>Viridiplantae</taxon>
        <taxon>Streptophyta</taxon>
        <taxon>Embryophyta</taxon>
        <taxon>Tracheophyta</taxon>
        <taxon>Spermatophyta</taxon>
        <taxon>Magnoliopsida</taxon>
        <taxon>eudicotyledons</taxon>
        <taxon>Gunneridae</taxon>
        <taxon>Pentapetalae</taxon>
        <taxon>rosids</taxon>
        <taxon>malvids</taxon>
        <taxon>Sapindales</taxon>
        <taxon>Sapindaceae</taxon>
        <taxon>Xanthoceroideae</taxon>
        <taxon>Xanthoceras</taxon>
    </lineage>
</organism>
<name>A0ABQ8H4U2_9ROSI</name>
<evidence type="ECO:0000256" key="1">
    <source>
        <dbReference type="ARBA" id="ARBA00007626"/>
    </source>
</evidence>
<evidence type="ECO:0000313" key="4">
    <source>
        <dbReference type="EMBL" id="KAH7548341.1"/>
    </source>
</evidence>
<proteinExistence type="inferred from homology"/>
<dbReference type="Pfam" id="PF13041">
    <property type="entry name" value="PPR_2"/>
    <property type="match status" value="1"/>
</dbReference>
<feature type="repeat" description="PPR" evidence="3">
    <location>
        <begin position="211"/>
        <end position="245"/>
    </location>
</feature>
<dbReference type="InterPro" id="IPR002885">
    <property type="entry name" value="PPR_rpt"/>
</dbReference>
<dbReference type="InterPro" id="IPR011990">
    <property type="entry name" value="TPR-like_helical_dom_sf"/>
</dbReference>
<evidence type="ECO:0008006" key="6">
    <source>
        <dbReference type="Google" id="ProtNLM"/>
    </source>
</evidence>
<reference evidence="4 5" key="1">
    <citation type="submission" date="2021-02" db="EMBL/GenBank/DDBJ databases">
        <title>Plant Genome Project.</title>
        <authorList>
            <person name="Zhang R.-G."/>
        </authorList>
    </citation>
    <scope>NUCLEOTIDE SEQUENCE [LARGE SCALE GENOMIC DNA]</scope>
    <source>
        <tissue evidence="4">Leaves</tissue>
    </source>
</reference>
<evidence type="ECO:0000256" key="3">
    <source>
        <dbReference type="PROSITE-ProRule" id="PRU00708"/>
    </source>
</evidence>
<dbReference type="PANTHER" id="PTHR47936:SF3">
    <property type="entry name" value="PENTACOTRIPEPTIDE-REPEAT REGION OF PRORP DOMAIN-CONTAINING PROTEIN"/>
    <property type="match status" value="1"/>
</dbReference>
<comment type="similarity">
    <text evidence="1">Belongs to the PPR family. P subfamily.</text>
</comment>
<comment type="caution">
    <text evidence="4">The sequence shown here is derived from an EMBL/GenBank/DDBJ whole genome shotgun (WGS) entry which is preliminary data.</text>
</comment>
<evidence type="ECO:0000256" key="2">
    <source>
        <dbReference type="ARBA" id="ARBA00022737"/>
    </source>
</evidence>
<dbReference type="PANTHER" id="PTHR47936">
    <property type="entry name" value="PPR_LONG DOMAIN-CONTAINING PROTEIN"/>
    <property type="match status" value="1"/>
</dbReference>
<dbReference type="PROSITE" id="PS51375">
    <property type="entry name" value="PPR"/>
    <property type="match status" value="4"/>
</dbReference>
<feature type="repeat" description="PPR" evidence="3">
    <location>
        <begin position="141"/>
        <end position="175"/>
    </location>
</feature>
<dbReference type="Proteomes" id="UP000827721">
    <property type="component" value="Unassembled WGS sequence"/>
</dbReference>